<organism evidence="1">
    <name type="scientific">Oryza punctata</name>
    <name type="common">Red rice</name>
    <dbReference type="NCBI Taxonomy" id="4537"/>
    <lineage>
        <taxon>Eukaryota</taxon>
        <taxon>Viridiplantae</taxon>
        <taxon>Streptophyta</taxon>
        <taxon>Embryophyta</taxon>
        <taxon>Tracheophyta</taxon>
        <taxon>Spermatophyta</taxon>
        <taxon>Magnoliopsida</taxon>
        <taxon>Liliopsida</taxon>
        <taxon>Poales</taxon>
        <taxon>Poaceae</taxon>
        <taxon>BOP clade</taxon>
        <taxon>Oryzoideae</taxon>
        <taxon>Oryzeae</taxon>
        <taxon>Oryzinae</taxon>
        <taxon>Oryza</taxon>
    </lineage>
</organism>
<accession>A0A0E0L403</accession>
<dbReference type="EnsemblPlants" id="OPUNC05G18490.1">
    <property type="protein sequence ID" value="OPUNC05G18490.1"/>
    <property type="gene ID" value="OPUNC05G18490"/>
</dbReference>
<name>A0A0E0L403_ORYPU</name>
<evidence type="ECO:0000313" key="1">
    <source>
        <dbReference type="EnsemblPlants" id="OPUNC05G18490.1"/>
    </source>
</evidence>
<dbReference type="Proteomes" id="UP000026962">
    <property type="component" value="Chromosome 5"/>
</dbReference>
<sequence>MAAFGCGELGQALVDGLTLYARLGGSAAATTSSPAGLAVGSTDEALLRIKMNTIMPAAAGQSFRVTFSSKLHAA</sequence>
<reference evidence="1" key="1">
    <citation type="submission" date="2015-04" db="UniProtKB">
        <authorList>
            <consortium name="EnsemblPlants"/>
        </authorList>
    </citation>
    <scope>IDENTIFICATION</scope>
</reference>
<dbReference type="AlphaFoldDB" id="A0A0E0L403"/>
<evidence type="ECO:0000313" key="2">
    <source>
        <dbReference type="Proteomes" id="UP000026962"/>
    </source>
</evidence>
<proteinExistence type="predicted"/>
<reference evidence="1" key="2">
    <citation type="submission" date="2018-05" db="EMBL/GenBank/DDBJ databases">
        <title>OpunRS2 (Oryza punctata Reference Sequence Version 2).</title>
        <authorList>
            <person name="Zhang J."/>
            <person name="Kudrna D."/>
            <person name="Lee S."/>
            <person name="Talag J."/>
            <person name="Welchert J."/>
            <person name="Wing R.A."/>
        </authorList>
    </citation>
    <scope>NUCLEOTIDE SEQUENCE [LARGE SCALE GENOMIC DNA]</scope>
</reference>
<dbReference type="HOGENOM" id="CLU_2692057_0_0_1"/>
<keyword evidence="2" id="KW-1185">Reference proteome</keyword>
<protein>
    <submittedName>
        <fullName evidence="1">Uncharacterized protein</fullName>
    </submittedName>
</protein>
<dbReference type="Gramene" id="OPUNC05G18490.1">
    <property type="protein sequence ID" value="OPUNC05G18490.1"/>
    <property type="gene ID" value="OPUNC05G18490"/>
</dbReference>